<dbReference type="EMBL" id="JAAXKY010000037">
    <property type="protein sequence ID" value="NMH78160.1"/>
    <property type="molecule type" value="Genomic_DNA"/>
</dbReference>
<keyword evidence="1" id="KW-0175">Coiled coil</keyword>
<name>A0ABX1RFL6_9PSEU</name>
<accession>A0ABX1RFL6</accession>
<comment type="caution">
    <text evidence="2">The sequence shown here is derived from an EMBL/GenBank/DDBJ whole genome shotgun (WGS) entry which is preliminary data.</text>
</comment>
<evidence type="ECO:0000313" key="2">
    <source>
        <dbReference type="EMBL" id="NMH78160.1"/>
    </source>
</evidence>
<evidence type="ECO:0000313" key="3">
    <source>
        <dbReference type="Proteomes" id="UP001296706"/>
    </source>
</evidence>
<keyword evidence="3" id="KW-1185">Reference proteome</keyword>
<protein>
    <submittedName>
        <fullName evidence="2">Uncharacterized protein</fullName>
    </submittedName>
</protein>
<reference evidence="2 3" key="1">
    <citation type="submission" date="2020-04" db="EMBL/GenBank/DDBJ databases">
        <authorList>
            <person name="Klaysubun C."/>
            <person name="Duangmal K."/>
            <person name="Lipun K."/>
        </authorList>
    </citation>
    <scope>NUCLEOTIDE SEQUENCE [LARGE SCALE GENOMIC DNA]</scope>
    <source>
        <strain evidence="2 3">JCM 11839</strain>
    </source>
</reference>
<feature type="coiled-coil region" evidence="1">
    <location>
        <begin position="1"/>
        <end position="28"/>
    </location>
</feature>
<gene>
    <name evidence="2" type="ORF">HF577_13830</name>
</gene>
<sequence>MTSVKKQLKTLKKRQDDLERALQDLKPKRIRKLTRRLRRTNGDDRFASRLKRRITR</sequence>
<dbReference type="RefSeq" id="WP_169396232.1">
    <property type="nucleotide sequence ID" value="NZ_BAAAJH010000001.1"/>
</dbReference>
<organism evidence="2 3">
    <name type="scientific">Pseudonocardia xinjiangensis</name>
    <dbReference type="NCBI Taxonomy" id="75289"/>
    <lineage>
        <taxon>Bacteria</taxon>
        <taxon>Bacillati</taxon>
        <taxon>Actinomycetota</taxon>
        <taxon>Actinomycetes</taxon>
        <taxon>Pseudonocardiales</taxon>
        <taxon>Pseudonocardiaceae</taxon>
        <taxon>Pseudonocardia</taxon>
    </lineage>
</organism>
<evidence type="ECO:0000256" key="1">
    <source>
        <dbReference type="SAM" id="Coils"/>
    </source>
</evidence>
<proteinExistence type="predicted"/>
<dbReference type="Proteomes" id="UP001296706">
    <property type="component" value="Unassembled WGS sequence"/>
</dbReference>